<dbReference type="Proteomes" id="UP000018418">
    <property type="component" value="Unassembled WGS sequence"/>
</dbReference>
<evidence type="ECO:0000313" key="3">
    <source>
        <dbReference type="Proteomes" id="UP000018418"/>
    </source>
</evidence>
<dbReference type="RefSeq" id="WP_004903328.1">
    <property type="nucleotide sequence ID" value="NZ_BBTI01000004.1"/>
</dbReference>
<dbReference type="OrthoDB" id="6711905at2"/>
<proteinExistence type="predicted"/>
<comment type="caution">
    <text evidence="2">The sequence shown here is derived from an EMBL/GenBank/DDBJ whole genome shotgun (WGS) entry which is preliminary data.</text>
</comment>
<gene>
    <name evidence="2" type="ORF">P255_00526</name>
</gene>
<dbReference type="HOGENOM" id="CLU_1136152_0_0_6"/>
<dbReference type="PROSITE" id="PS51257">
    <property type="entry name" value="PROKAR_LIPOPROTEIN"/>
    <property type="match status" value="1"/>
</dbReference>
<keyword evidence="1" id="KW-0732">Signal</keyword>
<reference evidence="2 3" key="1">
    <citation type="submission" date="2013-10" db="EMBL/GenBank/DDBJ databases">
        <title>The Genome Sequence of Acinetobacter brisouii CIP 110357.</title>
        <authorList>
            <consortium name="The Broad Institute Genomics Platform"/>
            <consortium name="The Broad Institute Genome Sequencing Center for Infectious Disease"/>
            <person name="Cerqueira G."/>
            <person name="Feldgarden M."/>
            <person name="Courvalin P."/>
            <person name="Grillot-Courvalin C."/>
            <person name="Clermont D."/>
            <person name="Rocha E."/>
            <person name="Yoon E.-J."/>
            <person name="Nemec A."/>
            <person name="Young S.K."/>
            <person name="Zeng Q."/>
            <person name="Gargeya S."/>
            <person name="Fitzgerald M."/>
            <person name="Abouelleil A."/>
            <person name="Alvarado L."/>
            <person name="Berlin A.M."/>
            <person name="Chapman S.B."/>
            <person name="Gainer-Dewar J."/>
            <person name="Goldberg J."/>
            <person name="Gnerre S."/>
            <person name="Griggs A."/>
            <person name="Gujja S."/>
            <person name="Hansen M."/>
            <person name="Howarth C."/>
            <person name="Imamovic A."/>
            <person name="Ireland A."/>
            <person name="Larimer J."/>
            <person name="McCowan C."/>
            <person name="Murphy C."/>
            <person name="Pearson M."/>
            <person name="Poon T.W."/>
            <person name="Priest M."/>
            <person name="Roberts A."/>
            <person name="Saif S."/>
            <person name="Shea T."/>
            <person name="Sykes S."/>
            <person name="Wortman J."/>
            <person name="Nusbaum C."/>
            <person name="Birren B."/>
        </authorList>
    </citation>
    <scope>NUCLEOTIDE SEQUENCE [LARGE SCALE GENOMIC DNA]</scope>
    <source>
        <strain evidence="2 3">CIP 110357</strain>
    </source>
</reference>
<feature type="chain" id="PRO_5004710729" description="Lipoprotein" evidence="1">
    <location>
        <begin position="21"/>
        <end position="248"/>
    </location>
</feature>
<organism evidence="2 3">
    <name type="scientific">Acinetobacter brisouii CIP 110357</name>
    <dbReference type="NCBI Taxonomy" id="1341683"/>
    <lineage>
        <taxon>Bacteria</taxon>
        <taxon>Pseudomonadati</taxon>
        <taxon>Pseudomonadota</taxon>
        <taxon>Gammaproteobacteria</taxon>
        <taxon>Moraxellales</taxon>
        <taxon>Moraxellaceae</taxon>
        <taxon>Acinetobacter</taxon>
    </lineage>
</organism>
<evidence type="ECO:0000313" key="2">
    <source>
        <dbReference type="EMBL" id="ESK52375.1"/>
    </source>
</evidence>
<evidence type="ECO:0000256" key="1">
    <source>
        <dbReference type="SAM" id="SignalP"/>
    </source>
</evidence>
<accession>V2UUQ4</accession>
<feature type="signal peptide" evidence="1">
    <location>
        <begin position="1"/>
        <end position="20"/>
    </location>
</feature>
<protein>
    <recommendedName>
        <fullName evidence="4">Lipoprotein</fullName>
    </recommendedName>
</protein>
<sequence length="248" mass="27214">MHKTTFALLLICGLSLQACSKTEHATTAAASQAQTEATPPSGIPLSEVGKMAIESNGKAALQQLLDQESPNTYTVTSVNNVKFINQDQNNKGLYNYTWNIRFKENATQNTLGCDHTDILWDSDKNEVGASLKNECMNVLEEAQNAPSNTAQNTSAGAAQTSPIRISLEPDVGQPDYYTNVNIQSTVDQLNFYGLSVNRGNCQVMSDFKPNTYKILHFGSVLKLGARCRRDKIIELTVTTDQGNWTFNP</sequence>
<name>V2UUQ4_9GAMM</name>
<keyword evidence="3" id="KW-1185">Reference proteome</keyword>
<dbReference type="PATRIC" id="fig|1341683.3.peg.518"/>
<evidence type="ECO:0008006" key="4">
    <source>
        <dbReference type="Google" id="ProtNLM"/>
    </source>
</evidence>
<dbReference type="EMBL" id="AYEU01000003">
    <property type="protein sequence ID" value="ESK52375.1"/>
    <property type="molecule type" value="Genomic_DNA"/>
</dbReference>
<dbReference type="AlphaFoldDB" id="V2UUQ4"/>